<dbReference type="STRING" id="97972.A0A2V1DGA7"/>
<evidence type="ECO:0000313" key="2">
    <source>
        <dbReference type="EMBL" id="PVH96154.1"/>
    </source>
</evidence>
<dbReference type="PANTHER" id="PTHR24148">
    <property type="entry name" value="ANKYRIN REPEAT DOMAIN-CONTAINING PROTEIN 39 HOMOLOG-RELATED"/>
    <property type="match status" value="1"/>
</dbReference>
<dbReference type="Pfam" id="PF06985">
    <property type="entry name" value="HET"/>
    <property type="match status" value="1"/>
</dbReference>
<sequence length="441" mass="50202">MAPFVYTPLPTDTSHLNLRLIKLQPSNDRSAQIRCKIIDYPLVPDRSVSHLYECLSYVWGTSEDPSVIKIETAQNTFDFEVTQNLYAALIQLRDPFFERILWVDAVCINQDDDREKTHQVAAMARIYGLASRVVAWLGEEADESALAFQELKSIAQHQQPQHQLVELADKAWHEAPPIDNVETNLSESINNNHARGILAVDAVLNRAYFRRMWILQEVTAARSVVYKCGQAEMQSSTFISGVEGLSRPTDWELRNRIGAFTMILKLSAYRENVKGQAHLNIDTLLHLVQRFHTYEATDLRDKIYALWGLSSDSKMMRNLQPDYGKPWKDLFEELGRTMFGAEAFSLAAPGSQTMLVRSISCALGKVRFSSHPDAWATEQTLAIESMRVSVQLGEKYNWNQDITIKALTGNIQEDDIAFFIPLVRRLVIARPCNCYFRVLSV</sequence>
<proteinExistence type="predicted"/>
<name>A0A2V1DGA7_9PLEO</name>
<organism evidence="2 3">
    <name type="scientific">Periconia macrospinosa</name>
    <dbReference type="NCBI Taxonomy" id="97972"/>
    <lineage>
        <taxon>Eukaryota</taxon>
        <taxon>Fungi</taxon>
        <taxon>Dikarya</taxon>
        <taxon>Ascomycota</taxon>
        <taxon>Pezizomycotina</taxon>
        <taxon>Dothideomycetes</taxon>
        <taxon>Pleosporomycetidae</taxon>
        <taxon>Pleosporales</taxon>
        <taxon>Massarineae</taxon>
        <taxon>Periconiaceae</taxon>
        <taxon>Periconia</taxon>
    </lineage>
</organism>
<reference evidence="2 3" key="1">
    <citation type="journal article" date="2018" name="Sci. Rep.">
        <title>Comparative genomics provides insights into the lifestyle and reveals functional heterogeneity of dark septate endophytic fungi.</title>
        <authorList>
            <person name="Knapp D.G."/>
            <person name="Nemeth J.B."/>
            <person name="Barry K."/>
            <person name="Hainaut M."/>
            <person name="Henrissat B."/>
            <person name="Johnson J."/>
            <person name="Kuo A."/>
            <person name="Lim J.H.P."/>
            <person name="Lipzen A."/>
            <person name="Nolan M."/>
            <person name="Ohm R.A."/>
            <person name="Tamas L."/>
            <person name="Grigoriev I.V."/>
            <person name="Spatafora J.W."/>
            <person name="Nagy L.G."/>
            <person name="Kovacs G.M."/>
        </authorList>
    </citation>
    <scope>NUCLEOTIDE SEQUENCE [LARGE SCALE GENOMIC DNA]</scope>
    <source>
        <strain evidence="2 3">DSE2036</strain>
    </source>
</reference>
<evidence type="ECO:0000313" key="3">
    <source>
        <dbReference type="Proteomes" id="UP000244855"/>
    </source>
</evidence>
<dbReference type="InterPro" id="IPR052895">
    <property type="entry name" value="HetReg/Transcr_Mod"/>
</dbReference>
<gene>
    <name evidence="2" type="ORF">DM02DRAFT_599719</name>
</gene>
<feature type="non-terminal residue" evidence="2">
    <location>
        <position position="441"/>
    </location>
</feature>
<evidence type="ECO:0000259" key="1">
    <source>
        <dbReference type="Pfam" id="PF06985"/>
    </source>
</evidence>
<accession>A0A2V1DGA7</accession>
<dbReference type="PANTHER" id="PTHR24148:SF78">
    <property type="entry name" value="HETEROKARYON INCOMPATIBILITY DOMAIN-CONTAINING PROTEIN"/>
    <property type="match status" value="1"/>
</dbReference>
<dbReference type="Proteomes" id="UP000244855">
    <property type="component" value="Unassembled WGS sequence"/>
</dbReference>
<dbReference type="OrthoDB" id="194358at2759"/>
<dbReference type="AlphaFoldDB" id="A0A2V1DGA7"/>
<protein>
    <submittedName>
        <fullName evidence="2">HET-domain-containing protein</fullName>
    </submittedName>
</protein>
<feature type="domain" description="Heterokaryon incompatibility" evidence="1">
    <location>
        <begin position="52"/>
        <end position="217"/>
    </location>
</feature>
<keyword evidence="3" id="KW-1185">Reference proteome</keyword>
<dbReference type="InterPro" id="IPR010730">
    <property type="entry name" value="HET"/>
</dbReference>
<dbReference type="EMBL" id="KZ805473">
    <property type="protein sequence ID" value="PVH96154.1"/>
    <property type="molecule type" value="Genomic_DNA"/>
</dbReference>